<dbReference type="NCBIfam" id="NF033516">
    <property type="entry name" value="transpos_IS3"/>
    <property type="match status" value="1"/>
</dbReference>
<evidence type="ECO:0000313" key="5">
    <source>
        <dbReference type="Proteomes" id="UP001217325"/>
    </source>
</evidence>
<dbReference type="PANTHER" id="PTHR47515:SF1">
    <property type="entry name" value="BLR2054 PROTEIN"/>
    <property type="match status" value="1"/>
</dbReference>
<dbReference type="RefSeq" id="WP_275233185.1">
    <property type="nucleotide sequence ID" value="NZ_JARDXE010000067.1"/>
</dbReference>
<dbReference type="InterPro" id="IPR036397">
    <property type="entry name" value="RNaseH_sf"/>
</dbReference>
<reference evidence="4" key="1">
    <citation type="submission" date="2023-02" db="EMBL/GenBank/DDBJ databases">
        <title>A novel hydrolase synthesized by Rhodococcus erythropolis HQ is responsible for the detoxification of Zearalenone.</title>
        <authorList>
            <person name="Hu J."/>
            <person name="Xu J."/>
        </authorList>
    </citation>
    <scope>NUCLEOTIDE SEQUENCE</scope>
    <source>
        <strain evidence="4">HQ</strain>
    </source>
</reference>
<protein>
    <submittedName>
        <fullName evidence="4">IS3 family transposase</fullName>
    </submittedName>
</protein>
<gene>
    <name evidence="4" type="ORF">PXH69_34555</name>
</gene>
<dbReference type="Pfam" id="PF13276">
    <property type="entry name" value="HTH_21"/>
    <property type="match status" value="1"/>
</dbReference>
<dbReference type="InterPro" id="IPR025948">
    <property type="entry name" value="HTH-like_dom"/>
</dbReference>
<dbReference type="GO" id="GO:0015074">
    <property type="term" value="P:DNA integration"/>
    <property type="evidence" value="ECO:0007669"/>
    <property type="project" value="InterPro"/>
</dbReference>
<evidence type="ECO:0000259" key="3">
    <source>
        <dbReference type="PROSITE" id="PS50994"/>
    </source>
</evidence>
<dbReference type="InterPro" id="IPR001584">
    <property type="entry name" value="Integrase_cat-core"/>
</dbReference>
<dbReference type="InterPro" id="IPR012337">
    <property type="entry name" value="RNaseH-like_sf"/>
</dbReference>
<dbReference type="InterPro" id="IPR048020">
    <property type="entry name" value="Transpos_IS3"/>
</dbReference>
<feature type="domain" description="Integrase catalytic" evidence="3">
    <location>
        <begin position="163"/>
        <end position="324"/>
    </location>
</feature>
<dbReference type="Proteomes" id="UP001217325">
    <property type="component" value="Unassembled WGS sequence"/>
</dbReference>
<organism evidence="4 5">
    <name type="scientific">Rhodococcus qingshengii</name>
    <dbReference type="NCBI Taxonomy" id="334542"/>
    <lineage>
        <taxon>Bacteria</taxon>
        <taxon>Bacillati</taxon>
        <taxon>Actinomycetota</taxon>
        <taxon>Actinomycetes</taxon>
        <taxon>Mycobacteriales</taxon>
        <taxon>Nocardiaceae</taxon>
        <taxon>Rhodococcus</taxon>
        <taxon>Rhodococcus erythropolis group</taxon>
    </lineage>
</organism>
<comment type="caution">
    <text evidence="4">The sequence shown here is derived from an EMBL/GenBank/DDBJ whole genome shotgun (WGS) entry which is preliminary data.</text>
</comment>
<dbReference type="PANTHER" id="PTHR47515">
    <property type="entry name" value="LOW CALCIUM RESPONSE LOCUS PROTEIN T"/>
    <property type="match status" value="1"/>
</dbReference>
<comment type="function">
    <text evidence="1">Involved in the transposition of the insertion sequence.</text>
</comment>
<feature type="compositionally biased region" description="Basic and acidic residues" evidence="2">
    <location>
        <begin position="20"/>
        <end position="31"/>
    </location>
</feature>
<dbReference type="Pfam" id="PF13683">
    <property type="entry name" value="rve_3"/>
    <property type="match status" value="1"/>
</dbReference>
<dbReference type="PROSITE" id="PS50994">
    <property type="entry name" value="INTEGRASE"/>
    <property type="match status" value="1"/>
</dbReference>
<dbReference type="GO" id="GO:0003676">
    <property type="term" value="F:nucleic acid binding"/>
    <property type="evidence" value="ECO:0007669"/>
    <property type="project" value="InterPro"/>
</dbReference>
<name>A0AAW6LV72_RHOSG</name>
<evidence type="ECO:0000256" key="2">
    <source>
        <dbReference type="SAM" id="MobiDB-lite"/>
    </source>
</evidence>
<dbReference type="SUPFAM" id="SSF53098">
    <property type="entry name" value="Ribonuclease H-like"/>
    <property type="match status" value="1"/>
</dbReference>
<evidence type="ECO:0000256" key="1">
    <source>
        <dbReference type="ARBA" id="ARBA00002286"/>
    </source>
</evidence>
<evidence type="ECO:0000313" key="4">
    <source>
        <dbReference type="EMBL" id="MDE8650081.1"/>
    </source>
</evidence>
<sequence length="327" mass="37626">MAQAVRRHESRRRQRVQGTQERKRPAQEAPRRSRTRKGRAQGDREGKILSPTAKRNAVTMLQETMGLSQRFACKVVGQPRSTQRKVLAKNTPDDPDADLRKWLRDWAKANARKGFRRAWADLRAAGWVINKKKVQRLWREEGLRVKVRKIRKRAGASTTPITEADAPKVVWAIDFQFDSTTDGRKFKIASMVDEHTRQSVLNMVERSIPAEDLVAALEKTFALWGGPPQVLRCDNGPEFISDALRAFCEDQVGVGYVPPGQPWKNGYIESFNNRVRDECLNMNEFHSLLEARVVIEDWKEDYNNRHRHSSLAYRTPNEYAASCIHTH</sequence>
<dbReference type="Pfam" id="PF00665">
    <property type="entry name" value="rve"/>
    <property type="match status" value="1"/>
</dbReference>
<dbReference type="EMBL" id="JARDXE010000067">
    <property type="protein sequence ID" value="MDE8650081.1"/>
    <property type="molecule type" value="Genomic_DNA"/>
</dbReference>
<proteinExistence type="predicted"/>
<dbReference type="Gene3D" id="3.30.420.10">
    <property type="entry name" value="Ribonuclease H-like superfamily/Ribonuclease H"/>
    <property type="match status" value="1"/>
</dbReference>
<accession>A0AAW6LV72</accession>
<feature type="region of interest" description="Disordered" evidence="2">
    <location>
        <begin position="1"/>
        <end position="52"/>
    </location>
</feature>
<dbReference type="AlphaFoldDB" id="A0AAW6LV72"/>